<dbReference type="AlphaFoldDB" id="A0A1J5T7P9"/>
<feature type="domain" description="Ammonium transporter AmtB-like" evidence="9">
    <location>
        <begin position="67"/>
        <end position="499"/>
    </location>
</feature>
<feature type="transmembrane region" description="Helical" evidence="8">
    <location>
        <begin position="66"/>
        <end position="88"/>
    </location>
</feature>
<dbReference type="InterPro" id="IPR029020">
    <property type="entry name" value="Ammonium/urea_transptr"/>
</dbReference>
<comment type="caution">
    <text evidence="10">The sequence shown here is derived from an EMBL/GenBank/DDBJ whole genome shotgun (WGS) entry which is preliminary data.</text>
</comment>
<evidence type="ECO:0000256" key="6">
    <source>
        <dbReference type="ARBA" id="ARBA00023136"/>
    </source>
</evidence>
<evidence type="ECO:0000256" key="4">
    <source>
        <dbReference type="ARBA" id="ARBA00022692"/>
    </source>
</evidence>
<gene>
    <name evidence="10" type="primary">amtB_3</name>
    <name evidence="10" type="ORF">GALL_27260</name>
</gene>
<keyword evidence="3" id="KW-0813">Transport</keyword>
<evidence type="ECO:0000256" key="8">
    <source>
        <dbReference type="SAM" id="Phobius"/>
    </source>
</evidence>
<dbReference type="Gene3D" id="1.10.3430.10">
    <property type="entry name" value="Ammonium transporter AmtB like domains"/>
    <property type="match status" value="1"/>
</dbReference>
<evidence type="ECO:0000256" key="7">
    <source>
        <dbReference type="ARBA" id="ARBA00023177"/>
    </source>
</evidence>
<dbReference type="InterPro" id="IPR018047">
    <property type="entry name" value="Ammonium_transpt_CS"/>
</dbReference>
<feature type="transmembrane region" description="Helical" evidence="8">
    <location>
        <begin position="198"/>
        <end position="219"/>
    </location>
</feature>
<dbReference type="SUPFAM" id="SSF111352">
    <property type="entry name" value="Ammonium transporter"/>
    <property type="match status" value="1"/>
</dbReference>
<evidence type="ECO:0000256" key="2">
    <source>
        <dbReference type="ARBA" id="ARBA00005887"/>
    </source>
</evidence>
<dbReference type="NCBIfam" id="TIGR00836">
    <property type="entry name" value="amt"/>
    <property type="match status" value="1"/>
</dbReference>
<dbReference type="InterPro" id="IPR024041">
    <property type="entry name" value="NH4_transpt_AmtB-like_dom"/>
</dbReference>
<evidence type="ECO:0000256" key="1">
    <source>
        <dbReference type="ARBA" id="ARBA00004141"/>
    </source>
</evidence>
<feature type="transmembrane region" description="Helical" evidence="8">
    <location>
        <begin position="283"/>
        <end position="303"/>
    </location>
</feature>
<protein>
    <submittedName>
        <fullName evidence="10">Ammonia channel</fullName>
    </submittedName>
</protein>
<dbReference type="PANTHER" id="PTHR43029:SF10">
    <property type="entry name" value="AMMONIUM TRANSPORTER MEP2"/>
    <property type="match status" value="1"/>
</dbReference>
<feature type="transmembrane region" description="Helical" evidence="8">
    <location>
        <begin position="167"/>
        <end position="186"/>
    </location>
</feature>
<dbReference type="GO" id="GO:0008519">
    <property type="term" value="F:ammonium channel activity"/>
    <property type="evidence" value="ECO:0007669"/>
    <property type="project" value="InterPro"/>
</dbReference>
<dbReference type="GO" id="GO:0005886">
    <property type="term" value="C:plasma membrane"/>
    <property type="evidence" value="ECO:0007669"/>
    <property type="project" value="TreeGrafter"/>
</dbReference>
<feature type="transmembrane region" description="Helical" evidence="8">
    <location>
        <begin position="346"/>
        <end position="366"/>
    </location>
</feature>
<evidence type="ECO:0000313" key="10">
    <source>
        <dbReference type="EMBL" id="OIR16905.1"/>
    </source>
</evidence>
<accession>A0A1J5T7P9</accession>
<keyword evidence="4 8" id="KW-0812">Transmembrane</keyword>
<name>A0A1J5T7P9_9ZZZZ</name>
<feature type="transmembrane region" description="Helical" evidence="8">
    <location>
        <begin position="100"/>
        <end position="118"/>
    </location>
</feature>
<dbReference type="EMBL" id="MLJW01000006">
    <property type="protein sequence ID" value="OIR16905.1"/>
    <property type="molecule type" value="Genomic_DNA"/>
</dbReference>
<reference evidence="10" key="1">
    <citation type="submission" date="2016-10" db="EMBL/GenBank/DDBJ databases">
        <title>Sequence of Gallionella enrichment culture.</title>
        <authorList>
            <person name="Poehlein A."/>
            <person name="Muehling M."/>
            <person name="Daniel R."/>
        </authorList>
    </citation>
    <scope>NUCLEOTIDE SEQUENCE</scope>
</reference>
<dbReference type="Pfam" id="PF00909">
    <property type="entry name" value="Ammonium_transp"/>
    <property type="match status" value="1"/>
</dbReference>
<sequence length="501" mass="51773">MKKLFALFALLAMLCGLTGAAYADDAASAAPATTAAAAPAAAPAADAPAAAPKCGDKGFDCNKGDVAWMMTSTAFVLLMTVPGLALFYSGMVRRKNALSTVMQSFAIFCVIAVLWVAYGYSAAFTAGHEGSALSPFIGSLDKMFMSGDDPTTAVAATFSKGQYLPDFVYAMFQLTFAAITVALITGGFAERFKFSSMIIFSVLWFTFAYLPISHMVWYWDGPDAYTNAQAGDVANSHAGFIFQKGALDFAGGTVVHINAGIAALVAALMLGPRKGYGKVAMPPHSLMMTAVGTGLLWMGWFGFNAGSALEATGAAGLAFFNTLFGTAVAGVVWTAVEWIVKGKPSLLGVCSGIVAGLVAITPAAGFVGVGGAMAVCAAAAVICFFAVTVIKAKLKYDDALDAFGVHCVGGIIGSIGTGIFVNPALGGTGVYDYVANKVADFDATAQIVAQLWDVGITLAWSAFVAFVILLVLKHTIGIRASDDAQEEGLDLADHGENAYNL</sequence>
<feature type="transmembrane region" description="Helical" evidence="8">
    <location>
        <begin position="402"/>
        <end position="421"/>
    </location>
</feature>
<feature type="transmembrane region" description="Helical" evidence="8">
    <location>
        <begin position="372"/>
        <end position="390"/>
    </location>
</feature>
<comment type="subcellular location">
    <subcellularLocation>
        <location evidence="1">Membrane</location>
        <topology evidence="1">Multi-pass membrane protein</topology>
    </subcellularLocation>
</comment>
<evidence type="ECO:0000256" key="3">
    <source>
        <dbReference type="ARBA" id="ARBA00022448"/>
    </source>
</evidence>
<evidence type="ECO:0000259" key="9">
    <source>
        <dbReference type="Pfam" id="PF00909"/>
    </source>
</evidence>
<keyword evidence="5 8" id="KW-1133">Transmembrane helix</keyword>
<feature type="transmembrane region" description="Helical" evidence="8">
    <location>
        <begin position="315"/>
        <end position="339"/>
    </location>
</feature>
<organism evidence="10">
    <name type="scientific">mine drainage metagenome</name>
    <dbReference type="NCBI Taxonomy" id="410659"/>
    <lineage>
        <taxon>unclassified sequences</taxon>
        <taxon>metagenomes</taxon>
        <taxon>ecological metagenomes</taxon>
    </lineage>
</organism>
<keyword evidence="6 8" id="KW-0472">Membrane</keyword>
<comment type="similarity">
    <text evidence="2">Belongs to the ammonia transporter channel (TC 1.A.11.2) family.</text>
</comment>
<evidence type="ECO:0000256" key="5">
    <source>
        <dbReference type="ARBA" id="ARBA00022989"/>
    </source>
</evidence>
<proteinExistence type="inferred from homology"/>
<keyword evidence="7" id="KW-0924">Ammonia transport</keyword>
<dbReference type="InterPro" id="IPR001905">
    <property type="entry name" value="Ammonium_transpt"/>
</dbReference>
<dbReference type="PANTHER" id="PTHR43029">
    <property type="entry name" value="AMMONIUM TRANSPORTER MEP2"/>
    <property type="match status" value="1"/>
</dbReference>
<feature type="transmembrane region" description="Helical" evidence="8">
    <location>
        <begin position="451"/>
        <end position="472"/>
    </location>
</feature>
<dbReference type="PROSITE" id="PS01219">
    <property type="entry name" value="AMMONIUM_TRANSP"/>
    <property type="match status" value="1"/>
</dbReference>
<feature type="transmembrane region" description="Helical" evidence="8">
    <location>
        <begin position="249"/>
        <end position="271"/>
    </location>
</feature>